<evidence type="ECO:0000313" key="7">
    <source>
        <dbReference type="EMBL" id="PIZ98656.1"/>
    </source>
</evidence>
<evidence type="ECO:0000256" key="2">
    <source>
        <dbReference type="ARBA" id="ARBA00022485"/>
    </source>
</evidence>
<keyword evidence="3" id="KW-0949">S-adenosyl-L-methionine</keyword>
<comment type="caution">
    <text evidence="7">The sequence shown here is derived from an EMBL/GenBank/DDBJ whole genome shotgun (WGS) entry which is preliminary data.</text>
</comment>
<comment type="cofactor">
    <cofactor evidence="1">
        <name>[4Fe-4S] cluster</name>
        <dbReference type="ChEBI" id="CHEBI:49883"/>
    </cofactor>
</comment>
<evidence type="ECO:0000256" key="4">
    <source>
        <dbReference type="ARBA" id="ARBA00022723"/>
    </source>
</evidence>
<organism evidence="7 8">
    <name type="scientific">Candidatus Komeilibacteria bacterium CG_4_10_14_0_2_um_filter_37_10</name>
    <dbReference type="NCBI Taxonomy" id="1974470"/>
    <lineage>
        <taxon>Bacteria</taxon>
        <taxon>Candidatus Komeiliibacteriota</taxon>
    </lineage>
</organism>
<keyword evidence="6" id="KW-0411">Iron-sulfur</keyword>
<dbReference type="SUPFAM" id="SSF102114">
    <property type="entry name" value="Radical SAM enzymes"/>
    <property type="match status" value="1"/>
</dbReference>
<evidence type="ECO:0000313" key="8">
    <source>
        <dbReference type="Proteomes" id="UP000230405"/>
    </source>
</evidence>
<evidence type="ECO:0000256" key="1">
    <source>
        <dbReference type="ARBA" id="ARBA00001966"/>
    </source>
</evidence>
<keyword evidence="2" id="KW-0004">4Fe-4S</keyword>
<dbReference type="Proteomes" id="UP000230405">
    <property type="component" value="Unassembled WGS sequence"/>
</dbReference>
<dbReference type="InterPro" id="IPR058240">
    <property type="entry name" value="rSAM_sf"/>
</dbReference>
<dbReference type="GO" id="GO:0051539">
    <property type="term" value="F:4 iron, 4 sulfur cluster binding"/>
    <property type="evidence" value="ECO:0007669"/>
    <property type="project" value="UniProtKB-KW"/>
</dbReference>
<dbReference type="PANTHER" id="PTHR30352:SF5">
    <property type="entry name" value="PYRUVATE FORMATE-LYASE 1-ACTIVATING ENZYME"/>
    <property type="match status" value="1"/>
</dbReference>
<dbReference type="GO" id="GO:0046872">
    <property type="term" value="F:metal ion binding"/>
    <property type="evidence" value="ECO:0007669"/>
    <property type="project" value="UniProtKB-KW"/>
</dbReference>
<dbReference type="PANTHER" id="PTHR30352">
    <property type="entry name" value="PYRUVATE FORMATE-LYASE-ACTIVATING ENZYME"/>
    <property type="match status" value="1"/>
</dbReference>
<evidence type="ECO:0000256" key="3">
    <source>
        <dbReference type="ARBA" id="ARBA00022691"/>
    </source>
</evidence>
<dbReference type="InterPro" id="IPR034457">
    <property type="entry name" value="Organic_radical-activating"/>
</dbReference>
<reference evidence="8" key="1">
    <citation type="submission" date="2017-09" db="EMBL/GenBank/DDBJ databases">
        <title>Depth-based differentiation of microbial function through sediment-hosted aquifers and enrichment of novel symbionts in the deep terrestrial subsurface.</title>
        <authorList>
            <person name="Probst A.J."/>
            <person name="Ladd B."/>
            <person name="Jarett J.K."/>
            <person name="Geller-Mcgrath D.E."/>
            <person name="Sieber C.M.K."/>
            <person name="Emerson J.B."/>
            <person name="Anantharaman K."/>
            <person name="Thomas B.C."/>
            <person name="Malmstrom R."/>
            <person name="Stieglmeier M."/>
            <person name="Klingl A."/>
            <person name="Woyke T."/>
            <person name="Ryan C.M."/>
            <person name="Banfield J.F."/>
        </authorList>
    </citation>
    <scope>NUCLEOTIDE SEQUENCE [LARGE SCALE GENOMIC DNA]</scope>
</reference>
<evidence type="ECO:0000256" key="6">
    <source>
        <dbReference type="ARBA" id="ARBA00023014"/>
    </source>
</evidence>
<accession>A0A2M7VDV6</accession>
<evidence type="ECO:0000256" key="5">
    <source>
        <dbReference type="ARBA" id="ARBA00023004"/>
    </source>
</evidence>
<name>A0A2M7VDV6_9BACT</name>
<dbReference type="InterPro" id="IPR013785">
    <property type="entry name" value="Aldolase_TIM"/>
</dbReference>
<sequence length="166" mass="19416">MDAINIDLKFGTDYQYQKICHGRYQPVWNNIVQVNNSPVHSEITNLIIPGINDDQKSFLTLVKKIYQLNKFIPVHLSKYFPVEPNLLSVVTSDKQLINFYQQARKIGLPYIYLGNVNNEKYNSTYCPHCLTTIITRIGYRTINYLINNRCPRCLYSINIYCNEQTI</sequence>
<dbReference type="EMBL" id="PFPO01000073">
    <property type="protein sequence ID" value="PIZ98656.1"/>
    <property type="molecule type" value="Genomic_DNA"/>
</dbReference>
<gene>
    <name evidence="7" type="ORF">COX77_03965</name>
</gene>
<protein>
    <recommendedName>
        <fullName evidence="9">Radical SAM core domain-containing protein</fullName>
    </recommendedName>
</protein>
<proteinExistence type="predicted"/>
<keyword evidence="4" id="KW-0479">Metal-binding</keyword>
<dbReference type="Gene3D" id="3.20.20.70">
    <property type="entry name" value="Aldolase class I"/>
    <property type="match status" value="1"/>
</dbReference>
<dbReference type="AlphaFoldDB" id="A0A2M7VDV6"/>
<evidence type="ECO:0008006" key="9">
    <source>
        <dbReference type="Google" id="ProtNLM"/>
    </source>
</evidence>
<keyword evidence="5" id="KW-0408">Iron</keyword>